<evidence type="ECO:0000313" key="2">
    <source>
        <dbReference type="EMBL" id="KAE8318254.1"/>
    </source>
</evidence>
<dbReference type="Proteomes" id="UP000325433">
    <property type="component" value="Unassembled WGS sequence"/>
</dbReference>
<keyword evidence="3" id="KW-1185">Reference proteome</keyword>
<organism evidence="2 3">
    <name type="scientific">Aspergillus transmontanensis</name>
    <dbReference type="NCBI Taxonomy" id="1034304"/>
    <lineage>
        <taxon>Eukaryota</taxon>
        <taxon>Fungi</taxon>
        <taxon>Dikarya</taxon>
        <taxon>Ascomycota</taxon>
        <taxon>Pezizomycotina</taxon>
        <taxon>Eurotiomycetes</taxon>
        <taxon>Eurotiomycetidae</taxon>
        <taxon>Eurotiales</taxon>
        <taxon>Aspergillaceae</taxon>
        <taxon>Aspergillus</taxon>
        <taxon>Aspergillus subgen. Circumdati</taxon>
    </lineage>
</organism>
<reference evidence="3" key="1">
    <citation type="submission" date="2019-04" db="EMBL/GenBank/DDBJ databases">
        <title>Friends and foes A comparative genomics studyof 23 Aspergillus species from section Flavi.</title>
        <authorList>
            <consortium name="DOE Joint Genome Institute"/>
            <person name="Kjaerbolling I."/>
            <person name="Vesth T."/>
            <person name="Frisvad J.C."/>
            <person name="Nybo J.L."/>
            <person name="Theobald S."/>
            <person name="Kildgaard S."/>
            <person name="Isbrandt T."/>
            <person name="Kuo A."/>
            <person name="Sato A."/>
            <person name="Lyhne E.K."/>
            <person name="Kogle M.E."/>
            <person name="Wiebenga A."/>
            <person name="Kun R.S."/>
            <person name="Lubbers R.J."/>
            <person name="Makela M.R."/>
            <person name="Barry K."/>
            <person name="Chovatia M."/>
            <person name="Clum A."/>
            <person name="Daum C."/>
            <person name="Haridas S."/>
            <person name="He G."/>
            <person name="LaButti K."/>
            <person name="Lipzen A."/>
            <person name="Mondo S."/>
            <person name="Riley R."/>
            <person name="Salamov A."/>
            <person name="Simmons B.A."/>
            <person name="Magnuson J.K."/>
            <person name="Henrissat B."/>
            <person name="Mortensen U.H."/>
            <person name="Larsen T.O."/>
            <person name="Devries R.P."/>
            <person name="Grigoriev I.V."/>
            <person name="Machida M."/>
            <person name="Baker S.E."/>
            <person name="Andersen M.R."/>
        </authorList>
    </citation>
    <scope>NUCLEOTIDE SEQUENCE [LARGE SCALE GENOMIC DNA]</scope>
    <source>
        <strain evidence="3">CBS 130015</strain>
    </source>
</reference>
<gene>
    <name evidence="2" type="ORF">BDV41DRAFT_414748</name>
</gene>
<keyword evidence="1" id="KW-1133">Transmembrane helix</keyword>
<evidence type="ECO:0000256" key="1">
    <source>
        <dbReference type="SAM" id="Phobius"/>
    </source>
</evidence>
<dbReference type="AlphaFoldDB" id="A0A5N6WBR3"/>
<keyword evidence="1" id="KW-0812">Transmembrane</keyword>
<dbReference type="EMBL" id="ML738298">
    <property type="protein sequence ID" value="KAE8318254.1"/>
    <property type="molecule type" value="Genomic_DNA"/>
</dbReference>
<evidence type="ECO:0000313" key="3">
    <source>
        <dbReference type="Proteomes" id="UP000325433"/>
    </source>
</evidence>
<feature type="transmembrane region" description="Helical" evidence="1">
    <location>
        <begin position="25"/>
        <end position="50"/>
    </location>
</feature>
<keyword evidence="1" id="KW-0472">Membrane</keyword>
<sequence>MSFQPRPPASPTQSATGGVSPGWQIGYSAFGLFGLIVLGAFGTLFAICLLRAKQRYSIGEYTPSTFDEWERAHRLTRPPPRRKWWRVIGENFCCCLRIWSSTQSLCHPQSGDEPSIQIYFYLVVVYVHD</sequence>
<proteinExistence type="predicted"/>
<accession>A0A5N6WBR3</accession>
<name>A0A5N6WBR3_9EURO</name>
<protein>
    <submittedName>
        <fullName evidence="2">Uncharacterized protein</fullName>
    </submittedName>
</protein>